<evidence type="ECO:0000313" key="2">
    <source>
        <dbReference type="Proteomes" id="UP001198242"/>
    </source>
</evidence>
<dbReference type="AlphaFoldDB" id="A0AAE3DWZ5"/>
<protein>
    <submittedName>
        <fullName evidence="1">Uncharacterized protein</fullName>
    </submittedName>
</protein>
<organism evidence="1 2">
    <name type="scientific">Hominilimicola fabiformis</name>
    <dbReference type="NCBI Taxonomy" id="2885356"/>
    <lineage>
        <taxon>Bacteria</taxon>
        <taxon>Bacillati</taxon>
        <taxon>Bacillota</taxon>
        <taxon>Clostridia</taxon>
        <taxon>Eubacteriales</taxon>
        <taxon>Oscillospiraceae</taxon>
        <taxon>Hominilimicola</taxon>
    </lineage>
</organism>
<sequence length="65" mass="7443">MKEQNKKLTIAEPIAERLRNGEKVICAKCKKGYYVTDAKYISTSHGFYCNRCNSMVNIDPVIDIE</sequence>
<dbReference type="EMBL" id="JAJEQM010000002">
    <property type="protein sequence ID" value="MCC2209614.1"/>
    <property type="molecule type" value="Genomic_DNA"/>
</dbReference>
<keyword evidence="2" id="KW-1185">Reference proteome</keyword>
<dbReference type="RefSeq" id="WP_308455791.1">
    <property type="nucleotide sequence ID" value="NZ_JAJEQM010000002.1"/>
</dbReference>
<evidence type="ECO:0000313" key="1">
    <source>
        <dbReference type="EMBL" id="MCC2209614.1"/>
    </source>
</evidence>
<proteinExistence type="predicted"/>
<comment type="caution">
    <text evidence="1">The sequence shown here is derived from an EMBL/GenBank/DDBJ whole genome shotgun (WGS) entry which is preliminary data.</text>
</comment>
<gene>
    <name evidence="1" type="ORF">LKE05_02240</name>
</gene>
<accession>A0AAE3DWZ5</accession>
<reference evidence="1 2" key="1">
    <citation type="submission" date="2021-10" db="EMBL/GenBank/DDBJ databases">
        <title>Anaerobic single-cell dispensing facilitates the cultivation of human gut bacteria.</title>
        <authorList>
            <person name="Afrizal A."/>
        </authorList>
    </citation>
    <scope>NUCLEOTIDE SEQUENCE [LARGE SCALE GENOMIC DNA]</scope>
    <source>
        <strain evidence="1 2">CLA-AA-H232</strain>
    </source>
</reference>
<name>A0AAE3DWZ5_9FIRM</name>
<dbReference type="Proteomes" id="UP001198242">
    <property type="component" value="Unassembled WGS sequence"/>
</dbReference>